<dbReference type="AlphaFoldDB" id="A0AA89C5L6"/>
<keyword evidence="2" id="KW-1185">Reference proteome</keyword>
<gene>
    <name evidence="1" type="ORF">FSP39_008355</name>
</gene>
<evidence type="ECO:0000313" key="2">
    <source>
        <dbReference type="Proteomes" id="UP001186944"/>
    </source>
</evidence>
<dbReference type="EMBL" id="VSWD01000005">
    <property type="protein sequence ID" value="KAK3102044.1"/>
    <property type="molecule type" value="Genomic_DNA"/>
</dbReference>
<sequence length="115" mass="12828">MSHLCPLPCGARKKVPREGFDTTKKPTLLTCQMTVHGDGGEMQYSPAIGTTECKNQQDFYGRFQIKSLTIKMVSEYEVSPTSKKPNFVASYTFGVTEAIVSVQRRNLTGILRTFT</sequence>
<dbReference type="Proteomes" id="UP001186944">
    <property type="component" value="Unassembled WGS sequence"/>
</dbReference>
<reference evidence="1" key="1">
    <citation type="submission" date="2019-08" db="EMBL/GenBank/DDBJ databases">
        <title>The improved chromosome-level genome for the pearl oyster Pinctada fucata martensii using PacBio sequencing and Hi-C.</title>
        <authorList>
            <person name="Zheng Z."/>
        </authorList>
    </citation>
    <scope>NUCLEOTIDE SEQUENCE</scope>
    <source>
        <strain evidence="1">ZZ-2019</strain>
        <tissue evidence="1">Adductor muscle</tissue>
    </source>
</reference>
<protein>
    <submittedName>
        <fullName evidence="1">Uncharacterized protein</fullName>
    </submittedName>
</protein>
<evidence type="ECO:0000313" key="1">
    <source>
        <dbReference type="EMBL" id="KAK3102044.1"/>
    </source>
</evidence>
<comment type="caution">
    <text evidence="1">The sequence shown here is derived from an EMBL/GenBank/DDBJ whole genome shotgun (WGS) entry which is preliminary data.</text>
</comment>
<proteinExistence type="predicted"/>
<organism evidence="1 2">
    <name type="scientific">Pinctada imbricata</name>
    <name type="common">Atlantic pearl-oyster</name>
    <name type="synonym">Pinctada martensii</name>
    <dbReference type="NCBI Taxonomy" id="66713"/>
    <lineage>
        <taxon>Eukaryota</taxon>
        <taxon>Metazoa</taxon>
        <taxon>Spiralia</taxon>
        <taxon>Lophotrochozoa</taxon>
        <taxon>Mollusca</taxon>
        <taxon>Bivalvia</taxon>
        <taxon>Autobranchia</taxon>
        <taxon>Pteriomorphia</taxon>
        <taxon>Pterioida</taxon>
        <taxon>Pterioidea</taxon>
        <taxon>Pteriidae</taxon>
        <taxon>Pinctada</taxon>
    </lineage>
</organism>
<name>A0AA89C5L6_PINIB</name>
<accession>A0AA89C5L6</accession>